<name>A0A3L9L6M3_9MICC</name>
<evidence type="ECO:0000313" key="4">
    <source>
        <dbReference type="Proteomes" id="UP000277871"/>
    </source>
</evidence>
<organism evidence="3 4">
    <name type="scientific">Kocuria tytonicola</name>
    <dbReference type="NCBI Taxonomy" id="2055946"/>
    <lineage>
        <taxon>Bacteria</taxon>
        <taxon>Bacillati</taxon>
        <taxon>Actinomycetota</taxon>
        <taxon>Actinomycetes</taxon>
        <taxon>Micrococcales</taxon>
        <taxon>Micrococcaceae</taxon>
        <taxon>Kocuria</taxon>
    </lineage>
</organism>
<proteinExistence type="predicted"/>
<evidence type="ECO:0008006" key="5">
    <source>
        <dbReference type="Google" id="ProtNLM"/>
    </source>
</evidence>
<sequence>MSRRAHRLARGWVAAFVATTLAAGSHAAADGSWPPALIVALSTCLAAPLCMLLAGRVLSRGSVAGAVLSSQMLLHVLFAHSGGAAHTVDHTHHHGAAAADGPAVVVSVLPSAAHHGGGMLTAHAVAAVATYLLLRHGEVALFRLLHALSLRVLRILRAVHRPVTVAVPRRTSWTSPRALADQLLLSAVCGYRGPPALV</sequence>
<evidence type="ECO:0000256" key="2">
    <source>
        <dbReference type="SAM" id="SignalP"/>
    </source>
</evidence>
<evidence type="ECO:0000313" key="3">
    <source>
        <dbReference type="EMBL" id="RLY94211.1"/>
    </source>
</evidence>
<feature type="signal peptide" evidence="2">
    <location>
        <begin position="1"/>
        <end position="27"/>
    </location>
</feature>
<keyword evidence="2" id="KW-0732">Signal</keyword>
<dbReference type="AlphaFoldDB" id="A0A3L9L6M3"/>
<feature type="transmembrane region" description="Helical" evidence="1">
    <location>
        <begin position="37"/>
        <end position="58"/>
    </location>
</feature>
<feature type="chain" id="PRO_5039695943" description="MFS transporter" evidence="2">
    <location>
        <begin position="28"/>
        <end position="198"/>
    </location>
</feature>
<dbReference type="Proteomes" id="UP000277871">
    <property type="component" value="Unassembled WGS sequence"/>
</dbReference>
<keyword evidence="1" id="KW-0472">Membrane</keyword>
<keyword evidence="1" id="KW-1133">Transmembrane helix</keyword>
<comment type="caution">
    <text evidence="3">The sequence shown here is derived from an EMBL/GenBank/DDBJ whole genome shotgun (WGS) entry which is preliminary data.</text>
</comment>
<protein>
    <recommendedName>
        <fullName evidence="5">MFS transporter</fullName>
    </recommendedName>
</protein>
<dbReference type="OrthoDB" id="5125396at2"/>
<accession>A0A3L9L6M3</accession>
<keyword evidence="1" id="KW-0812">Transmembrane</keyword>
<keyword evidence="4" id="KW-1185">Reference proteome</keyword>
<gene>
    <name evidence="3" type="ORF">EAE32_03070</name>
</gene>
<dbReference type="RefSeq" id="WP_121845352.1">
    <property type="nucleotide sequence ID" value="NZ_PHOA01000012.1"/>
</dbReference>
<reference evidence="3 4" key="1">
    <citation type="submission" date="2018-10" db="EMBL/GenBank/DDBJ databases">
        <title>Kocuria tytonicola, new bacteria from the preen glands of American barn owls (Tyto furcata).</title>
        <authorList>
            <person name="Braun M.S."/>
            <person name="Wang E."/>
            <person name="Zimmermann S."/>
            <person name="Boutin S."/>
            <person name="Wagner H."/>
            <person name="Wink M."/>
        </authorList>
    </citation>
    <scope>NUCLEOTIDE SEQUENCE [LARGE SCALE GENOMIC DNA]</scope>
    <source>
        <strain evidence="3 4">473</strain>
    </source>
</reference>
<evidence type="ECO:0000256" key="1">
    <source>
        <dbReference type="SAM" id="Phobius"/>
    </source>
</evidence>
<dbReference type="EMBL" id="RDEX01000001">
    <property type="protein sequence ID" value="RLY94211.1"/>
    <property type="molecule type" value="Genomic_DNA"/>
</dbReference>